<evidence type="ECO:0000313" key="2">
    <source>
        <dbReference type="Proteomes" id="UP000326545"/>
    </source>
</evidence>
<dbReference type="EMBL" id="MN184887">
    <property type="protein sequence ID" value="QEQ94937.1"/>
    <property type="molecule type" value="Genomic_DNA"/>
</dbReference>
<sequence length="111" mass="12412">MNKHLIAIALSVISFSSSAHQFWPDEYTVYREPGASTLVMTHLHTKEDGFFTFTLNGKSLGDQQYVPAGTNTDFPVIVPNKMIIDGEALICSLRESNDTMQQQVCLRIGFE</sequence>
<protein>
    <submittedName>
        <fullName evidence="1">Uncharacterized protein</fullName>
    </submittedName>
</protein>
<gene>
    <name evidence="1" type="ORF">pEpSNUABM01_111</name>
</gene>
<dbReference type="Proteomes" id="UP000326545">
    <property type="component" value="Segment"/>
</dbReference>
<keyword evidence="2" id="KW-1185">Reference proteome</keyword>
<accession>A0A5J6DAV2</accession>
<organism evidence="1 2">
    <name type="scientific">Erwinia phage pEp_SNUABM_01</name>
    <dbReference type="NCBI Taxonomy" id="2601643"/>
    <lineage>
        <taxon>Viruses</taxon>
        <taxon>Duplodnaviria</taxon>
        <taxon>Heunggongvirae</taxon>
        <taxon>Uroviricota</taxon>
        <taxon>Caudoviricetes</taxon>
        <taxon>Vequintavirinae</taxon>
        <taxon>Henunavirus</taxon>
        <taxon>Henunavirus SNUABM01</taxon>
    </lineage>
</organism>
<evidence type="ECO:0000313" key="1">
    <source>
        <dbReference type="EMBL" id="QEQ94937.1"/>
    </source>
</evidence>
<proteinExistence type="predicted"/>
<name>A0A5J6DAV2_9CAUD</name>
<reference evidence="1 2" key="1">
    <citation type="submission" date="2019-07" db="EMBL/GenBank/DDBJ databases">
        <title>Complete genome sequence of bacteriophages infecting Erwinia pyrifoliae.</title>
        <authorList>
            <person name="Kim S.G."/>
            <person name="Park S.C."/>
        </authorList>
    </citation>
    <scope>NUCLEOTIDE SEQUENCE [LARGE SCALE GENOMIC DNA]</scope>
</reference>